<evidence type="ECO:0000313" key="2">
    <source>
        <dbReference type="Proteomes" id="UP001162972"/>
    </source>
</evidence>
<dbReference type="AlphaFoldDB" id="A0AAD6K8Y9"/>
<comment type="caution">
    <text evidence="1">The sequence shown here is derived from an EMBL/GenBank/DDBJ whole genome shotgun (WGS) entry which is preliminary data.</text>
</comment>
<sequence length="40" mass="4833">MTKKTTTIVMKKGKNWATKIHDHKHVRKVRRRKGIEAKYK</sequence>
<dbReference type="EMBL" id="JAPFFJ010000010">
    <property type="protein sequence ID" value="KAJ6418863.1"/>
    <property type="molecule type" value="Genomic_DNA"/>
</dbReference>
<keyword evidence="2" id="KW-1185">Reference proteome</keyword>
<evidence type="ECO:0000313" key="1">
    <source>
        <dbReference type="EMBL" id="KAJ6418863.1"/>
    </source>
</evidence>
<reference evidence="1 2" key="1">
    <citation type="journal article" date="2023" name="Int. J. Mol. Sci.">
        <title>De Novo Assembly and Annotation of 11 Diverse Shrub Willow (Salix) Genomes Reveals Novel Gene Organization in Sex-Linked Regions.</title>
        <authorList>
            <person name="Hyden B."/>
            <person name="Feng K."/>
            <person name="Yates T.B."/>
            <person name="Jawdy S."/>
            <person name="Cereghino C."/>
            <person name="Smart L.B."/>
            <person name="Muchero W."/>
        </authorList>
    </citation>
    <scope>NUCLEOTIDE SEQUENCE [LARGE SCALE GENOMIC DNA]</scope>
    <source>
        <tissue evidence="1">Shoot tip</tissue>
    </source>
</reference>
<proteinExistence type="predicted"/>
<gene>
    <name evidence="1" type="ORF">OIU84_002107</name>
</gene>
<accession>A0AAD6K8Y9</accession>
<name>A0AAD6K8Y9_9ROSI</name>
<organism evidence="1 2">
    <name type="scientific">Salix udensis</name>
    <dbReference type="NCBI Taxonomy" id="889485"/>
    <lineage>
        <taxon>Eukaryota</taxon>
        <taxon>Viridiplantae</taxon>
        <taxon>Streptophyta</taxon>
        <taxon>Embryophyta</taxon>
        <taxon>Tracheophyta</taxon>
        <taxon>Spermatophyta</taxon>
        <taxon>Magnoliopsida</taxon>
        <taxon>eudicotyledons</taxon>
        <taxon>Gunneridae</taxon>
        <taxon>Pentapetalae</taxon>
        <taxon>rosids</taxon>
        <taxon>fabids</taxon>
        <taxon>Malpighiales</taxon>
        <taxon>Salicaceae</taxon>
        <taxon>Saliceae</taxon>
        <taxon>Salix</taxon>
    </lineage>
</organism>
<protein>
    <submittedName>
        <fullName evidence="1">Uncharacterized protein</fullName>
    </submittedName>
</protein>
<dbReference type="Proteomes" id="UP001162972">
    <property type="component" value="Chromosome 12"/>
</dbReference>